<sequence>MIKRLTPYLGIVIALLCLNSKISAQEWENDIYPRIGEAPINGGFAMDNYWVWGSSVVKGNDGTFHMFVSRWPKSLPFHPGWMLASEIVHAVAEKAEGPYEFVEVALGARGAKYWDGRSAHNPRVVKYKDTYVMFYMGSTHPFDEISDLSLDSPQTIVARSNKRIGIATSKSLNGPWQRRDKCILETKPDTFYEFLTSNPAPWINEDGSVDLIFKSRKYNKNFPFHSSMKIGLAKADHYEGPYSVAVSEPIFGVDKIGEVEDPFLWKDKNGYHMIAKDQRGQITGKMHSGVLAHSKDAINWKLDKDPLAYTRNIKWSGGSVIEMGQLERPFVLIQNGVLTHLFFATMDGPGGFSNSTKSWNMVIPLNNEKTNKNLNIIK</sequence>
<accession>A0ABT5VUF6</accession>
<evidence type="ECO:0000313" key="3">
    <source>
        <dbReference type="Proteomes" id="UP001528920"/>
    </source>
</evidence>
<gene>
    <name evidence="2" type="ORF">L3049_13680</name>
</gene>
<name>A0ABT5VUF6_9BACT</name>
<keyword evidence="3" id="KW-1185">Reference proteome</keyword>
<dbReference type="SUPFAM" id="SSF75005">
    <property type="entry name" value="Arabinanase/levansucrase/invertase"/>
    <property type="match status" value="1"/>
</dbReference>
<protein>
    <submittedName>
        <fullName evidence="2">Glycoside hydrolase family protein</fullName>
    </submittedName>
</protein>
<organism evidence="2 3">
    <name type="scientific">Paralabilibaculum antarcticum</name>
    <dbReference type="NCBI Taxonomy" id="2912572"/>
    <lineage>
        <taxon>Bacteria</taxon>
        <taxon>Pseudomonadati</taxon>
        <taxon>Bacteroidota</taxon>
        <taxon>Bacteroidia</taxon>
        <taxon>Marinilabiliales</taxon>
        <taxon>Marinifilaceae</taxon>
        <taxon>Paralabilibaculum</taxon>
    </lineage>
</organism>
<dbReference type="GO" id="GO:0016787">
    <property type="term" value="F:hydrolase activity"/>
    <property type="evidence" value="ECO:0007669"/>
    <property type="project" value="UniProtKB-KW"/>
</dbReference>
<feature type="chain" id="PRO_5045564981" evidence="1">
    <location>
        <begin position="25"/>
        <end position="378"/>
    </location>
</feature>
<evidence type="ECO:0000256" key="1">
    <source>
        <dbReference type="SAM" id="SignalP"/>
    </source>
</evidence>
<dbReference type="EMBL" id="JAKJSC010000002">
    <property type="protein sequence ID" value="MDE5419051.1"/>
    <property type="molecule type" value="Genomic_DNA"/>
</dbReference>
<feature type="signal peptide" evidence="1">
    <location>
        <begin position="1"/>
        <end position="24"/>
    </location>
</feature>
<dbReference type="Proteomes" id="UP001528920">
    <property type="component" value="Unassembled WGS sequence"/>
</dbReference>
<dbReference type="Gene3D" id="2.115.10.20">
    <property type="entry name" value="Glycosyl hydrolase domain, family 43"/>
    <property type="match status" value="1"/>
</dbReference>
<dbReference type="InterPro" id="IPR023296">
    <property type="entry name" value="Glyco_hydro_beta-prop_sf"/>
</dbReference>
<keyword evidence="2" id="KW-0378">Hydrolase</keyword>
<keyword evidence="1" id="KW-0732">Signal</keyword>
<dbReference type="RefSeq" id="WP_275110380.1">
    <property type="nucleotide sequence ID" value="NZ_JAKJSC010000002.1"/>
</dbReference>
<evidence type="ECO:0000313" key="2">
    <source>
        <dbReference type="EMBL" id="MDE5419051.1"/>
    </source>
</evidence>
<comment type="caution">
    <text evidence="2">The sequence shown here is derived from an EMBL/GenBank/DDBJ whole genome shotgun (WGS) entry which is preliminary data.</text>
</comment>
<proteinExistence type="predicted"/>
<reference evidence="2 3" key="1">
    <citation type="submission" date="2022-01" db="EMBL/GenBank/DDBJ databases">
        <title>Labilibaculum sp. nov, a marine bacterium isolated from Antarctica.</title>
        <authorList>
            <person name="Dai W."/>
        </authorList>
    </citation>
    <scope>NUCLEOTIDE SEQUENCE [LARGE SCALE GENOMIC DNA]</scope>
    <source>
        <strain evidence="2 3">DW002</strain>
    </source>
</reference>
<dbReference type="CDD" id="cd08994">
    <property type="entry name" value="GH43_62_32_68_117_130-like"/>
    <property type="match status" value="1"/>
</dbReference>